<keyword evidence="1" id="KW-1133">Transmembrane helix</keyword>
<evidence type="ECO:0000256" key="1">
    <source>
        <dbReference type="SAM" id="Phobius"/>
    </source>
</evidence>
<keyword evidence="3" id="KW-1185">Reference proteome</keyword>
<dbReference type="RefSeq" id="WP_380026448.1">
    <property type="nucleotide sequence ID" value="NZ_JBHSHC010000106.1"/>
</dbReference>
<accession>A0ABV9Q1U5</accession>
<protein>
    <recommendedName>
        <fullName evidence="4">DUF2651 domain-containing protein</fullName>
    </recommendedName>
</protein>
<evidence type="ECO:0000313" key="2">
    <source>
        <dbReference type="EMBL" id="MFC4768496.1"/>
    </source>
</evidence>
<proteinExistence type="predicted"/>
<dbReference type="Proteomes" id="UP001596002">
    <property type="component" value="Unassembled WGS sequence"/>
</dbReference>
<reference evidence="3" key="1">
    <citation type="journal article" date="2019" name="Int. J. Syst. Evol. Microbiol.">
        <title>The Global Catalogue of Microorganisms (GCM) 10K type strain sequencing project: providing services to taxonomists for standard genome sequencing and annotation.</title>
        <authorList>
            <consortium name="The Broad Institute Genomics Platform"/>
            <consortium name="The Broad Institute Genome Sequencing Center for Infectious Disease"/>
            <person name="Wu L."/>
            <person name="Ma J."/>
        </authorList>
    </citation>
    <scope>NUCLEOTIDE SEQUENCE [LARGE SCALE GENOMIC DNA]</scope>
    <source>
        <strain evidence="3">WYCCWR 12678</strain>
    </source>
</reference>
<feature type="transmembrane region" description="Helical" evidence="1">
    <location>
        <begin position="57"/>
        <end position="75"/>
    </location>
</feature>
<comment type="caution">
    <text evidence="2">The sequence shown here is derived from an EMBL/GenBank/DDBJ whole genome shotgun (WGS) entry which is preliminary data.</text>
</comment>
<evidence type="ECO:0008006" key="4">
    <source>
        <dbReference type="Google" id="ProtNLM"/>
    </source>
</evidence>
<keyword evidence="1" id="KW-0472">Membrane</keyword>
<sequence length="88" mass="10201">MMFLVGLLAFIVCVIVQFFALHRAAFGRFLFITVAFFFVGFMISLSPYDVSKIISKIFYVFAWGFMLLVTFYSIGRRNKMKKLTDSKS</sequence>
<evidence type="ECO:0000313" key="3">
    <source>
        <dbReference type="Proteomes" id="UP001596002"/>
    </source>
</evidence>
<organism evidence="2 3">
    <name type="scientific">Effusibacillus consociatus</name>
    <dbReference type="NCBI Taxonomy" id="1117041"/>
    <lineage>
        <taxon>Bacteria</taxon>
        <taxon>Bacillati</taxon>
        <taxon>Bacillota</taxon>
        <taxon>Bacilli</taxon>
        <taxon>Bacillales</taxon>
        <taxon>Alicyclobacillaceae</taxon>
        <taxon>Effusibacillus</taxon>
    </lineage>
</organism>
<name>A0ABV9Q1U5_9BACL</name>
<dbReference type="EMBL" id="JBHSHC010000106">
    <property type="protein sequence ID" value="MFC4768496.1"/>
    <property type="molecule type" value="Genomic_DNA"/>
</dbReference>
<keyword evidence="1" id="KW-0812">Transmembrane</keyword>
<gene>
    <name evidence="2" type="ORF">ACFO8Q_14200</name>
</gene>
<feature type="transmembrane region" description="Helical" evidence="1">
    <location>
        <begin position="28"/>
        <end position="45"/>
    </location>
</feature>